<gene>
    <name evidence="1" type="ORF">SPSIL_015380</name>
</gene>
<name>A0ABZ3IJ92_9FIRM</name>
<dbReference type="Proteomes" id="UP000216752">
    <property type="component" value="Chromosome"/>
</dbReference>
<proteinExistence type="predicted"/>
<dbReference type="InterPro" id="IPR024307">
    <property type="entry name" value="YmaF"/>
</dbReference>
<dbReference type="EMBL" id="CP155573">
    <property type="protein sequence ID" value="XFO65428.1"/>
    <property type="molecule type" value="Genomic_DNA"/>
</dbReference>
<dbReference type="Pfam" id="PF12788">
    <property type="entry name" value="YmaF"/>
    <property type="match status" value="1"/>
</dbReference>
<protein>
    <recommendedName>
        <fullName evidence="3">YmaF family protein</fullName>
    </recommendedName>
</protein>
<organism evidence="1 2">
    <name type="scientific">Sporomusa silvacetica DSM 10669</name>
    <dbReference type="NCBI Taxonomy" id="1123289"/>
    <lineage>
        <taxon>Bacteria</taxon>
        <taxon>Bacillati</taxon>
        <taxon>Bacillota</taxon>
        <taxon>Negativicutes</taxon>
        <taxon>Selenomonadales</taxon>
        <taxon>Sporomusaceae</taxon>
        <taxon>Sporomusa</taxon>
    </lineage>
</organism>
<evidence type="ECO:0000313" key="2">
    <source>
        <dbReference type="Proteomes" id="UP000216752"/>
    </source>
</evidence>
<accession>A0ABZ3IJ92</accession>
<sequence>MEENNRKCFCHSGDEEFTHVHEFLGSTKLAELEEDPHNHRFAGVSDEVIEMGNSHVHEIITRTDFYEDHFHEICIRTCPAICVGNGKHVHFVSDATTEAEDHVHDFVFATLIEDPIGE</sequence>
<dbReference type="RefSeq" id="WP_094603478.1">
    <property type="nucleotide sequence ID" value="NZ_CP155573.1"/>
</dbReference>
<evidence type="ECO:0000313" key="1">
    <source>
        <dbReference type="EMBL" id="XFO65428.1"/>
    </source>
</evidence>
<evidence type="ECO:0008006" key="3">
    <source>
        <dbReference type="Google" id="ProtNLM"/>
    </source>
</evidence>
<keyword evidence="2" id="KW-1185">Reference proteome</keyword>
<reference evidence="1" key="1">
    <citation type="submission" date="2024-05" db="EMBL/GenBank/DDBJ databases">
        <title>Isolation and characterization of Sporomusa carbonis sp. nov., a carboxydotrophic hydrogenogen in the genus of Sporomusa isolated from a charcoal burning pile.</title>
        <authorList>
            <person name="Boeer T."/>
            <person name="Rosenbaum F."/>
            <person name="Eysell L."/>
            <person name="Mueller V."/>
            <person name="Daniel R."/>
            <person name="Poehlein A."/>
        </authorList>
    </citation>
    <scope>NUCLEOTIDE SEQUENCE [LARGE SCALE GENOMIC DNA]</scope>
    <source>
        <strain evidence="1">DSM 10669</strain>
    </source>
</reference>